<sequence>MDHMNAPSSSKMGIKRKSILILEKLNIINMVNNDRVKIAEQLNIPILTLNTIMSNREKILLLSMAEQPGRKKLKLKKFQDVNVIMDGFHKKRALNLTVDGPILRQNA</sequence>
<reference evidence="1 2" key="1">
    <citation type="submission" date="2023-02" db="EMBL/GenBank/DDBJ databases">
        <title>LHISI_Scaffold_Assembly.</title>
        <authorList>
            <person name="Stuart O.P."/>
            <person name="Cleave R."/>
            <person name="Magrath M.J.L."/>
            <person name="Mikheyev A.S."/>
        </authorList>
    </citation>
    <scope>NUCLEOTIDE SEQUENCE [LARGE SCALE GENOMIC DNA]</scope>
    <source>
        <strain evidence="1">Daus_M_001</strain>
        <tissue evidence="1">Leg muscle</tissue>
    </source>
</reference>
<name>A0ABQ9HIA0_9NEOP</name>
<dbReference type="EMBL" id="JARBHB010000005">
    <property type="protein sequence ID" value="KAJ8884057.1"/>
    <property type="molecule type" value="Genomic_DNA"/>
</dbReference>
<proteinExistence type="predicted"/>
<comment type="caution">
    <text evidence="1">The sequence shown here is derived from an EMBL/GenBank/DDBJ whole genome shotgun (WGS) entry which is preliminary data.</text>
</comment>
<evidence type="ECO:0008006" key="3">
    <source>
        <dbReference type="Google" id="ProtNLM"/>
    </source>
</evidence>
<keyword evidence="2" id="KW-1185">Reference proteome</keyword>
<organism evidence="1 2">
    <name type="scientific">Dryococelus australis</name>
    <dbReference type="NCBI Taxonomy" id="614101"/>
    <lineage>
        <taxon>Eukaryota</taxon>
        <taxon>Metazoa</taxon>
        <taxon>Ecdysozoa</taxon>
        <taxon>Arthropoda</taxon>
        <taxon>Hexapoda</taxon>
        <taxon>Insecta</taxon>
        <taxon>Pterygota</taxon>
        <taxon>Neoptera</taxon>
        <taxon>Polyneoptera</taxon>
        <taxon>Phasmatodea</taxon>
        <taxon>Verophasmatodea</taxon>
        <taxon>Anareolatae</taxon>
        <taxon>Phasmatidae</taxon>
        <taxon>Eurycanthinae</taxon>
        <taxon>Dryococelus</taxon>
    </lineage>
</organism>
<evidence type="ECO:0000313" key="2">
    <source>
        <dbReference type="Proteomes" id="UP001159363"/>
    </source>
</evidence>
<dbReference type="Proteomes" id="UP001159363">
    <property type="component" value="Chromosome 4"/>
</dbReference>
<evidence type="ECO:0000313" key="1">
    <source>
        <dbReference type="EMBL" id="KAJ8884057.1"/>
    </source>
</evidence>
<dbReference type="Gene3D" id="1.10.10.60">
    <property type="entry name" value="Homeodomain-like"/>
    <property type="match status" value="1"/>
</dbReference>
<protein>
    <recommendedName>
        <fullName evidence="3">HTH psq-type domain-containing protein</fullName>
    </recommendedName>
</protein>
<accession>A0ABQ9HIA0</accession>
<gene>
    <name evidence="1" type="ORF">PR048_015914</name>
</gene>